<sequence>MDMNLAKLRKLAAEHGDAGSPDARDALILAFLQELNLVLAKPVIDAIPDMEIRQCYVKWTQAILFGASMEDRHEWLVRGVRLVLPNYSAPLVKPARKELPANVISLEKNE</sequence>
<evidence type="ECO:0000313" key="1">
    <source>
        <dbReference type="EMBL" id="MFC0709966.1"/>
    </source>
</evidence>
<protein>
    <submittedName>
        <fullName evidence="1">Uncharacterized protein</fullName>
    </submittedName>
</protein>
<organism evidence="1 2">
    <name type="scientific">Azorhizophilus paspali</name>
    <name type="common">Azotobacter paspali</name>
    <dbReference type="NCBI Taxonomy" id="69963"/>
    <lineage>
        <taxon>Bacteria</taxon>
        <taxon>Pseudomonadati</taxon>
        <taxon>Pseudomonadota</taxon>
        <taxon>Gammaproteobacteria</taxon>
        <taxon>Pseudomonadales</taxon>
        <taxon>Pseudomonadaceae</taxon>
        <taxon>Azorhizophilus</taxon>
    </lineage>
</organism>
<name>A0ABV6SKC9_AZOPA</name>
<proteinExistence type="predicted"/>
<reference evidence="1 2" key="1">
    <citation type="submission" date="2024-09" db="EMBL/GenBank/DDBJ databases">
        <authorList>
            <person name="Sun Q."/>
            <person name="Mori K."/>
        </authorList>
    </citation>
    <scope>NUCLEOTIDE SEQUENCE [LARGE SCALE GENOMIC DNA]</scope>
    <source>
        <strain evidence="1 2">NCAIM B.01794</strain>
    </source>
</reference>
<dbReference type="EMBL" id="JBHLSS010000063">
    <property type="protein sequence ID" value="MFC0709966.1"/>
    <property type="molecule type" value="Genomic_DNA"/>
</dbReference>
<evidence type="ECO:0000313" key="2">
    <source>
        <dbReference type="Proteomes" id="UP001589891"/>
    </source>
</evidence>
<dbReference type="Proteomes" id="UP001589891">
    <property type="component" value="Unassembled WGS sequence"/>
</dbReference>
<gene>
    <name evidence="1" type="ORF">ACFFGX_10460</name>
</gene>
<comment type="caution">
    <text evidence="1">The sequence shown here is derived from an EMBL/GenBank/DDBJ whole genome shotgun (WGS) entry which is preliminary data.</text>
</comment>
<keyword evidence="2" id="KW-1185">Reference proteome</keyword>
<accession>A0ABV6SKC9</accession>
<dbReference type="RefSeq" id="WP_376945483.1">
    <property type="nucleotide sequence ID" value="NZ_CP171449.1"/>
</dbReference>